<keyword evidence="1" id="KW-1133">Transmembrane helix</keyword>
<feature type="transmembrane region" description="Helical" evidence="1">
    <location>
        <begin position="35"/>
        <end position="58"/>
    </location>
</feature>
<sequence>MYSGSIWFFIMIMVAVAAAVTDALLVFFRQLAPFVVLPALGIFIIHGTVRQAVGFIVMPERDQALMSLTVI</sequence>
<dbReference type="AlphaFoldDB" id="Q320Q7"/>
<reference evidence="2 3" key="1">
    <citation type="journal article" date="2005" name="Nucleic Acids Res.">
        <title>Genome dynamics and diversity of Shigella species, the etiologic agents of bacillary dysentery.</title>
        <authorList>
            <person name="Yang F."/>
            <person name="Yang J."/>
            <person name="Zhang X."/>
            <person name="Chen L."/>
            <person name="Jiang Y."/>
            <person name="Yan Y."/>
            <person name="Tang X."/>
            <person name="Wang J."/>
            <person name="Xiong Z."/>
            <person name="Dong J."/>
            <person name="Xue Y."/>
            <person name="Zhu Y."/>
            <person name="Xu X."/>
            <person name="Sun L."/>
            <person name="Chen S."/>
            <person name="Nie H."/>
            <person name="Peng J."/>
            <person name="Xu J."/>
            <person name="Wang Y."/>
            <person name="Yuan Z."/>
            <person name="Wen Y."/>
            <person name="Yao Z."/>
            <person name="Shen Y."/>
            <person name="Qiang B."/>
            <person name="Hou Y."/>
            <person name="Yu J."/>
            <person name="Jin Q."/>
        </authorList>
    </citation>
    <scope>NUCLEOTIDE SEQUENCE [LARGE SCALE GENOMIC DNA]</scope>
    <source>
        <strain evidence="2 3">Sb227</strain>
    </source>
</reference>
<accession>Q320Q7</accession>
<dbReference type="EMBL" id="CP000036">
    <property type="protein sequence ID" value="ABB66200.1"/>
    <property type="molecule type" value="Genomic_DNA"/>
</dbReference>
<evidence type="ECO:0000313" key="3">
    <source>
        <dbReference type="Proteomes" id="UP000007067"/>
    </source>
</evidence>
<proteinExistence type="predicted"/>
<name>Q320Q7_SHIBS</name>
<protein>
    <submittedName>
        <fullName evidence="2">Uncharacterized protein</fullName>
    </submittedName>
</protein>
<dbReference type="KEGG" id="sbo:SBO_1589"/>
<dbReference type="Proteomes" id="UP000007067">
    <property type="component" value="Chromosome"/>
</dbReference>
<keyword evidence="1" id="KW-0472">Membrane</keyword>
<gene>
    <name evidence="2" type="ordered locus">SBO_1589</name>
</gene>
<keyword evidence="1" id="KW-0812">Transmembrane</keyword>
<feature type="transmembrane region" description="Helical" evidence="1">
    <location>
        <begin position="6"/>
        <end position="28"/>
    </location>
</feature>
<evidence type="ECO:0000313" key="2">
    <source>
        <dbReference type="EMBL" id="ABB66200.1"/>
    </source>
</evidence>
<dbReference type="HOGENOM" id="CLU_2958223_0_0_6"/>
<evidence type="ECO:0000256" key="1">
    <source>
        <dbReference type="SAM" id="Phobius"/>
    </source>
</evidence>
<organism evidence="2 3">
    <name type="scientific">Shigella boydii serotype 4 (strain Sb227)</name>
    <dbReference type="NCBI Taxonomy" id="300268"/>
    <lineage>
        <taxon>Bacteria</taxon>
        <taxon>Pseudomonadati</taxon>
        <taxon>Pseudomonadota</taxon>
        <taxon>Gammaproteobacteria</taxon>
        <taxon>Enterobacterales</taxon>
        <taxon>Enterobacteriaceae</taxon>
        <taxon>Shigella</taxon>
    </lineage>
</organism>